<evidence type="ECO:0000256" key="1">
    <source>
        <dbReference type="ARBA" id="ARBA00001933"/>
    </source>
</evidence>
<protein>
    <submittedName>
        <fullName evidence="8">L-seryl-trna(Sec) selenium transferase</fullName>
        <ecNumber evidence="8">2.9.1.1</ecNumber>
    </submittedName>
</protein>
<organism evidence="8">
    <name type="scientific">hydrocarbon metagenome</name>
    <dbReference type="NCBI Taxonomy" id="938273"/>
    <lineage>
        <taxon>unclassified sequences</taxon>
        <taxon>metagenomes</taxon>
        <taxon>ecological metagenomes</taxon>
    </lineage>
</organism>
<evidence type="ECO:0000256" key="3">
    <source>
        <dbReference type="ARBA" id="ARBA00022679"/>
    </source>
</evidence>
<proteinExistence type="inferred from homology"/>
<dbReference type="Pfam" id="PF03841">
    <property type="entry name" value="SelA"/>
    <property type="match status" value="1"/>
</dbReference>
<dbReference type="GO" id="GO:0004125">
    <property type="term" value="F:L-seryl-tRNA(Sec) selenium transferase activity"/>
    <property type="evidence" value="ECO:0007669"/>
    <property type="project" value="UniProtKB-EC"/>
</dbReference>
<dbReference type="Gene3D" id="3.90.1150.180">
    <property type="match status" value="1"/>
</dbReference>
<dbReference type="InterPro" id="IPR015424">
    <property type="entry name" value="PyrdxlP-dep_Trfase"/>
</dbReference>
<dbReference type="InterPro" id="IPR004534">
    <property type="entry name" value="SelA_trans"/>
</dbReference>
<dbReference type="InterPro" id="IPR018319">
    <property type="entry name" value="SelA-like"/>
</dbReference>
<dbReference type="InterPro" id="IPR025862">
    <property type="entry name" value="SelA_trans_N_dom"/>
</dbReference>
<dbReference type="GO" id="GO:0005737">
    <property type="term" value="C:cytoplasm"/>
    <property type="evidence" value="ECO:0007669"/>
    <property type="project" value="InterPro"/>
</dbReference>
<name>A0A0W8FQH7_9ZZZZ</name>
<gene>
    <name evidence="8" type="ORF">ASZ90_007142</name>
</gene>
<keyword evidence="3 8" id="KW-0808">Transferase</keyword>
<evidence type="ECO:0000259" key="7">
    <source>
        <dbReference type="Pfam" id="PF12390"/>
    </source>
</evidence>
<dbReference type="AlphaFoldDB" id="A0A0W8FQH7"/>
<comment type="cofactor">
    <cofactor evidence="1">
        <name>pyridoxal 5'-phosphate</name>
        <dbReference type="ChEBI" id="CHEBI:597326"/>
    </cofactor>
</comment>
<sequence length="470" mass="51947">MDDLRKEMLKKLPKIDEVLLILEKQNIYELAPREIVKETCRRIVQYLRDKIVNAKKKLPAEFGPDAKTVAKEVEKSIKSLYRYSLRRVVNATGVILHTNLGRAPLCPEALQRIVDVGKGYSNLEFDLAKGERGQRYDHVGSLICALTGAEDALIVNNNAAAVLLVLNTLAEGKEAIVSRGELIEIGGEFRIPEIMHKSASKLREVGTTNRTRLGDYEKSINANTGLIMKVHTSNFRIVGFTEEADIESLVALGKSRGIPVMDDLGSGCLIDLDQYGLQHEPTVRERLATGVDVVTFSGDKLLGGPQAGIIVGKKEVLAKIKKNPLNRALRIDKFTLAALEATLMHYLNPAEAVKKLRALKALTEPVAAVKKRAEKLIEKLQKEKFDSLKYSLHEDFAAAGGGSLPTQQIPTVLVAIKNKKLSATKMEGKLRTLEVPVIARVDKDEILFDLRTVAEDEFVFIIEGLKQIST</sequence>
<evidence type="ECO:0000256" key="6">
    <source>
        <dbReference type="ARBA" id="ARBA00023266"/>
    </source>
</evidence>
<dbReference type="GO" id="GO:0001514">
    <property type="term" value="P:selenocysteine incorporation"/>
    <property type="evidence" value="ECO:0007669"/>
    <property type="project" value="InterPro"/>
</dbReference>
<keyword evidence="4" id="KW-0663">Pyridoxal phosphate</keyword>
<dbReference type="EMBL" id="LNQE01000922">
    <property type="protein sequence ID" value="KUG23065.1"/>
    <property type="molecule type" value="Genomic_DNA"/>
</dbReference>
<evidence type="ECO:0000256" key="5">
    <source>
        <dbReference type="ARBA" id="ARBA00022917"/>
    </source>
</evidence>
<dbReference type="EC" id="2.9.1.1" evidence="8"/>
<keyword evidence="6" id="KW-0711">Selenium</keyword>
<dbReference type="PANTHER" id="PTHR32328">
    <property type="entry name" value="L-SERYL-TRNA(SEC) SELENIUM TRANSFERASE"/>
    <property type="match status" value="1"/>
</dbReference>
<comment type="caution">
    <text evidence="8">The sequence shown here is derived from an EMBL/GenBank/DDBJ whole genome shotgun (WGS) entry which is preliminary data.</text>
</comment>
<dbReference type="Pfam" id="PF12390">
    <property type="entry name" value="Se-cys_synth_N"/>
    <property type="match status" value="1"/>
</dbReference>
<evidence type="ECO:0000256" key="2">
    <source>
        <dbReference type="ARBA" id="ARBA00022490"/>
    </source>
</evidence>
<evidence type="ECO:0000313" key="8">
    <source>
        <dbReference type="EMBL" id="KUG23065.1"/>
    </source>
</evidence>
<accession>A0A0W8FQH7</accession>
<keyword evidence="2" id="KW-0963">Cytoplasm</keyword>
<dbReference type="PANTHER" id="PTHR32328:SF0">
    <property type="entry name" value="L-SERYL-TRNA(SEC) SELENIUM TRANSFERASE"/>
    <property type="match status" value="1"/>
</dbReference>
<dbReference type="Gene3D" id="3.40.640.10">
    <property type="entry name" value="Type I PLP-dependent aspartate aminotransferase-like (Major domain)"/>
    <property type="match status" value="1"/>
</dbReference>
<feature type="domain" description="L-seryl-tRNA selenium transferase N-terminal" evidence="7">
    <location>
        <begin position="9"/>
        <end position="48"/>
    </location>
</feature>
<reference evidence="8" key="1">
    <citation type="journal article" date="2015" name="Proc. Natl. Acad. Sci. U.S.A.">
        <title>Networks of energetic and metabolic interactions define dynamics in microbial communities.</title>
        <authorList>
            <person name="Embree M."/>
            <person name="Liu J.K."/>
            <person name="Al-Bassam M.M."/>
            <person name="Zengler K."/>
        </authorList>
    </citation>
    <scope>NUCLEOTIDE SEQUENCE</scope>
</reference>
<dbReference type="InterPro" id="IPR015421">
    <property type="entry name" value="PyrdxlP-dep_Trfase_major"/>
</dbReference>
<dbReference type="HAMAP" id="MF_00423">
    <property type="entry name" value="SelA"/>
    <property type="match status" value="1"/>
</dbReference>
<dbReference type="SUPFAM" id="SSF53383">
    <property type="entry name" value="PLP-dependent transferases"/>
    <property type="match status" value="1"/>
</dbReference>
<keyword evidence="5" id="KW-0648">Protein biosynthesis</keyword>
<dbReference type="NCBIfam" id="TIGR00474">
    <property type="entry name" value="selA"/>
    <property type="match status" value="1"/>
</dbReference>
<evidence type="ECO:0000256" key="4">
    <source>
        <dbReference type="ARBA" id="ARBA00022898"/>
    </source>
</evidence>